<organism evidence="23 24">
    <name type="scientific">Edaphochlamys debaryana</name>
    <dbReference type="NCBI Taxonomy" id="47281"/>
    <lineage>
        <taxon>Eukaryota</taxon>
        <taxon>Viridiplantae</taxon>
        <taxon>Chlorophyta</taxon>
        <taxon>core chlorophytes</taxon>
        <taxon>Chlorophyceae</taxon>
        <taxon>CS clade</taxon>
        <taxon>Chlamydomonadales</taxon>
        <taxon>Chlamydomonadales incertae sedis</taxon>
        <taxon>Edaphochlamys</taxon>
    </lineage>
</organism>
<feature type="region of interest" description="Disordered" evidence="18">
    <location>
        <begin position="1202"/>
        <end position="1231"/>
    </location>
</feature>
<evidence type="ECO:0000256" key="16">
    <source>
        <dbReference type="ARBA" id="ARBA00023136"/>
    </source>
</evidence>
<dbReference type="SMART" id="SM00091">
    <property type="entry name" value="PAS"/>
    <property type="match status" value="2"/>
</dbReference>
<dbReference type="InterPro" id="IPR003594">
    <property type="entry name" value="HATPase_dom"/>
</dbReference>
<keyword evidence="14" id="KW-1133">Transmembrane helix</keyword>
<dbReference type="Gene3D" id="3.30.565.10">
    <property type="entry name" value="Histidine kinase-like ATPase, C-terminal domain"/>
    <property type="match status" value="1"/>
</dbReference>
<comment type="similarity">
    <text evidence="3">Belongs to the ethylene receptor family.</text>
</comment>
<feature type="compositionally biased region" description="Low complexity" evidence="18">
    <location>
        <begin position="1039"/>
        <end position="1061"/>
    </location>
</feature>
<dbReference type="SUPFAM" id="SSF55874">
    <property type="entry name" value="ATPase domain of HSP90 chaperone/DNA topoisomerase II/histidine kinase"/>
    <property type="match status" value="1"/>
</dbReference>
<keyword evidence="15" id="KW-0902">Two-component regulatory system</keyword>
<dbReference type="PANTHER" id="PTHR43047">
    <property type="entry name" value="TWO-COMPONENT HISTIDINE PROTEIN KINASE"/>
    <property type="match status" value="1"/>
</dbReference>
<dbReference type="GO" id="GO:0005524">
    <property type="term" value="F:ATP binding"/>
    <property type="evidence" value="ECO:0007669"/>
    <property type="project" value="UniProtKB-KW"/>
</dbReference>
<feature type="region of interest" description="Disordered" evidence="18">
    <location>
        <begin position="1677"/>
        <end position="1709"/>
    </location>
</feature>
<comment type="catalytic activity">
    <reaction evidence="1">
        <text>ATP + protein L-histidine = ADP + protein N-phospho-L-histidine.</text>
        <dbReference type="EC" id="2.7.13.3"/>
    </reaction>
</comment>
<evidence type="ECO:0000256" key="17">
    <source>
        <dbReference type="PROSITE-ProRule" id="PRU00169"/>
    </source>
</evidence>
<evidence type="ECO:0000256" key="5">
    <source>
        <dbReference type="ARBA" id="ARBA00022543"/>
    </source>
</evidence>
<feature type="region of interest" description="Disordered" evidence="18">
    <location>
        <begin position="994"/>
        <end position="1061"/>
    </location>
</feature>
<feature type="region of interest" description="Disordered" evidence="18">
    <location>
        <begin position="1434"/>
        <end position="1486"/>
    </location>
</feature>
<evidence type="ECO:0000256" key="12">
    <source>
        <dbReference type="ARBA" id="ARBA00022777"/>
    </source>
</evidence>
<dbReference type="InterPro" id="IPR035965">
    <property type="entry name" value="PAS-like_dom_sf"/>
</dbReference>
<dbReference type="PROSITE" id="PS50112">
    <property type="entry name" value="PAS"/>
    <property type="match status" value="1"/>
</dbReference>
<evidence type="ECO:0000259" key="20">
    <source>
        <dbReference type="PROSITE" id="PS50110"/>
    </source>
</evidence>
<keyword evidence="5" id="KW-0675">Receptor</keyword>
<evidence type="ECO:0000256" key="1">
    <source>
        <dbReference type="ARBA" id="ARBA00000085"/>
    </source>
</evidence>
<dbReference type="InterPro" id="IPR001789">
    <property type="entry name" value="Sig_transdc_resp-reg_receiver"/>
</dbReference>
<dbReference type="GO" id="GO:0005886">
    <property type="term" value="C:plasma membrane"/>
    <property type="evidence" value="ECO:0007669"/>
    <property type="project" value="TreeGrafter"/>
</dbReference>
<dbReference type="Proteomes" id="UP000612055">
    <property type="component" value="Unassembled WGS sequence"/>
</dbReference>
<evidence type="ECO:0000259" key="19">
    <source>
        <dbReference type="PROSITE" id="PS50109"/>
    </source>
</evidence>
<dbReference type="EMBL" id="JAEHOE010000003">
    <property type="protein sequence ID" value="KAG2500572.1"/>
    <property type="molecule type" value="Genomic_DNA"/>
</dbReference>
<dbReference type="CDD" id="cd17546">
    <property type="entry name" value="REC_hyHK_CKI1_RcsC-like"/>
    <property type="match status" value="1"/>
</dbReference>
<dbReference type="SMART" id="SM00387">
    <property type="entry name" value="HATPase_c"/>
    <property type="match status" value="1"/>
</dbReference>
<dbReference type="EC" id="2.7.13.3" evidence="4"/>
<dbReference type="FunFam" id="1.10.287.130:FF:000004">
    <property type="entry name" value="Ethylene receptor 1"/>
    <property type="match status" value="1"/>
</dbReference>
<gene>
    <name evidence="23" type="ORF">HYH03_001342</name>
</gene>
<feature type="region of interest" description="Disordered" evidence="18">
    <location>
        <begin position="287"/>
        <end position="307"/>
    </location>
</feature>
<evidence type="ECO:0000256" key="18">
    <source>
        <dbReference type="SAM" id="MobiDB-lite"/>
    </source>
</evidence>
<evidence type="ECO:0000256" key="6">
    <source>
        <dbReference type="ARBA" id="ARBA00022553"/>
    </source>
</evidence>
<evidence type="ECO:0000256" key="7">
    <source>
        <dbReference type="ARBA" id="ARBA00022606"/>
    </source>
</evidence>
<dbReference type="CDD" id="cd00082">
    <property type="entry name" value="HisKA"/>
    <property type="match status" value="1"/>
</dbReference>
<evidence type="ECO:0000313" key="24">
    <source>
        <dbReference type="Proteomes" id="UP000612055"/>
    </source>
</evidence>
<dbReference type="Gene3D" id="3.30.450.20">
    <property type="entry name" value="PAS domain"/>
    <property type="match status" value="2"/>
</dbReference>
<evidence type="ECO:0000259" key="22">
    <source>
        <dbReference type="PROSITE" id="PS50113"/>
    </source>
</evidence>
<dbReference type="SUPFAM" id="SSF47384">
    <property type="entry name" value="Homodimeric domain of signal transducing histidine kinase"/>
    <property type="match status" value="1"/>
</dbReference>
<comment type="subcellular location">
    <subcellularLocation>
        <location evidence="2">Endoplasmic reticulum membrane</location>
        <topology evidence="2">Multi-pass membrane protein</topology>
    </subcellularLocation>
</comment>
<dbReference type="InterPro" id="IPR004358">
    <property type="entry name" value="Sig_transdc_His_kin-like_C"/>
</dbReference>
<dbReference type="PRINTS" id="PR00344">
    <property type="entry name" value="BCTRLSENSOR"/>
</dbReference>
<feature type="modified residue" description="4-aspartylphosphate" evidence="17">
    <location>
        <position position="1611"/>
    </location>
</feature>
<dbReference type="Pfam" id="PF00072">
    <property type="entry name" value="Response_reg"/>
    <property type="match status" value="1"/>
</dbReference>
<keyword evidence="7" id="KW-0716">Sensory transduction</keyword>
<dbReference type="InterPro" id="IPR000700">
    <property type="entry name" value="PAS-assoc_C"/>
</dbReference>
<evidence type="ECO:0000256" key="4">
    <source>
        <dbReference type="ARBA" id="ARBA00012438"/>
    </source>
</evidence>
<evidence type="ECO:0000313" key="23">
    <source>
        <dbReference type="EMBL" id="KAG2500572.1"/>
    </source>
</evidence>
<evidence type="ECO:0000256" key="8">
    <source>
        <dbReference type="ARBA" id="ARBA00022679"/>
    </source>
</evidence>
<evidence type="ECO:0000256" key="11">
    <source>
        <dbReference type="ARBA" id="ARBA00022745"/>
    </source>
</evidence>
<proteinExistence type="inferred from homology"/>
<dbReference type="CDD" id="cd16922">
    <property type="entry name" value="HATPase_EvgS-ArcB-TorS-like"/>
    <property type="match status" value="1"/>
</dbReference>
<dbReference type="GO" id="GO:0000155">
    <property type="term" value="F:phosphorelay sensor kinase activity"/>
    <property type="evidence" value="ECO:0007669"/>
    <property type="project" value="InterPro"/>
</dbReference>
<dbReference type="SMART" id="SM00086">
    <property type="entry name" value="PAC"/>
    <property type="match status" value="1"/>
</dbReference>
<feature type="domain" description="PAS" evidence="21">
    <location>
        <begin position="515"/>
        <end position="581"/>
    </location>
</feature>
<dbReference type="Pfam" id="PF13426">
    <property type="entry name" value="PAS_9"/>
    <property type="match status" value="2"/>
</dbReference>
<keyword evidence="11" id="KW-0936">Ethylene signaling pathway</keyword>
<accession>A0A835YF52</accession>
<keyword evidence="8" id="KW-0808">Transferase</keyword>
<dbReference type="InterPro" id="IPR001610">
    <property type="entry name" value="PAC"/>
</dbReference>
<dbReference type="Gene3D" id="1.10.287.130">
    <property type="match status" value="1"/>
</dbReference>
<dbReference type="GO" id="GO:0009881">
    <property type="term" value="F:photoreceptor activity"/>
    <property type="evidence" value="ECO:0007669"/>
    <property type="project" value="UniProtKB-KW"/>
</dbReference>
<feature type="region of interest" description="Disordered" evidence="18">
    <location>
        <begin position="943"/>
        <end position="977"/>
    </location>
</feature>
<dbReference type="InterPro" id="IPR036097">
    <property type="entry name" value="HisK_dim/P_sf"/>
</dbReference>
<keyword evidence="5" id="KW-0600">Photoreceptor protein</keyword>
<keyword evidence="5" id="KW-0157">Chromophore</keyword>
<feature type="compositionally biased region" description="Low complexity" evidence="18">
    <location>
        <begin position="1005"/>
        <end position="1020"/>
    </location>
</feature>
<sequence>MARVEQQLGSSLAGAVSEQPCGQASGLGPVVALLCRSPQPSCVLRAPAQKLDAALVDALCGDNAAAQSFALTFGSLAVLLSAASGESELDAATAELASQPSQPASSQPQLQAQAQQPACDERAYDLGDVLYSNDAMGQLCGYSRQELARGGLRLLLLPPQTLPPASPVAPGFGGLSLQARVSGSGGAGSSALALVSAMSAGAPGCVEIGAYHASGRRIWCSISLSPLESGACEPGPGPEPGAAAAEGEADAWRRGHGGGGSCCSLGSMEACCADANRNGCRQHGNGPCDSSASGSGGSSGACSDGDRPIIEVERPAAAASTPSADGPARTTVEAAAAAVAATIAAARENGMAHRSAPAAPVGCGAAAGAEAALPQQLSSPQPQAGRRFLAMFTDVTAQKQLALQLQQLQQVTQLQQQLQQDLHQQPTPLPDPADRAAPRLRDAHANGAPARARAPAPAAPDDDDDEDLHRDADGDCGPRTSPAALAAALAHCAGWAEVQGGVEGCAAGLGVLGVALDALREGITIADPAQPDAPIVYANAAFLAMTGYKREEVLGRNCRFLQGPDTDRAAVARIREAISARRGCTVQLVNYSRSGSRFWNELRLAPVLDPVSGRLVAYLGVQHDVTELLARRHSEAKLRNAKEAAECAAEAKSQFLANMSHEIRTPLNGMIATAQLLLASVLTPEQRELAETILESGSTLQGILGDILDFSKIDHGSLELQRSPLCLRLATEACVDLVAAEAAKKGLALAYLAADEALARPLMGDPVRLRQVLANLLSNAVKFTERGEVVVRVTVEPADQCRNPDPDEGEDTPATAAAAAACNARAGSAGGAGAAPPPPGSTASASDRPEMVVHFAVSDTGIGIGEESARKLFQHFRQGSETMSRRYGGTGLGLAISKRLAQLMRGDIWVESTLSAGSTFHFTLAADWAAESDAAAAAAAAAGSGWPWSPPSRSTVSSASASSECTPRTSTEEQRTSGNVAAIAAAALTAAAPRLSNGGAPAPPASTAGSDPAASRSSGVSSGGSGRGGRELRTSPWLADGTPAPDAPATAAAAGGGVSSSPPVAHAGLAASLAASLATPPAPGSVHSVGSAAASGVLGGGADADDVALLQGRTVLVDVSHPATSEQVWNSCRQLGLAAVRDNACAAAAAAAGGAVVPPPRSVTTDGIMPSATTAASRPFTISLPVATLSSIDAIAAGTTAPDDAAGGGGSGGSGSLRSGPGGGGSNSNNAGGRLMAPSALAALAAAAVGAPATPPLTAPAPRIPDDLAPAASAAPSTAAPTAGLATAAGSALAPPAYDILVVSMDRLVPALKAGWKGRPVVVLGDREALPPALQPLVVAAALPLRHSRLAAAMVKATALLRWNGSSAPKLGNAPIPSESIQMLKSWRLKRGNDYAEGVNRRTSLDNSALERAAMARNTAAAAAAAAMAAAAAAAGGAPPPPPPPAAAQGGAGGGQTRCSPARAGATHMPLPASIPENSELPSLPDDAAAVPRMPLAVPPLPTPSMPPPPPVSAGFAPSHPTPGLGYGTFPGGGTPAASAAAASAAAAAQQHSHLAQLRILIAEDNKVNQKVVLKVLQQILRGVQPPDVVENGLQVLAALEKKTYDLILMDIHMPEMDGLEASKRIQEAYKPEERPRIIALSADTVQTLHDRCREAGIEAFLVKPFRIEELARVMRAGPGPRSRRQAAAGAGAAGPGGMEGEPPPVTVA</sequence>
<keyword evidence="10" id="KW-0547">Nucleotide-binding</keyword>
<feature type="region of interest" description="Disordered" evidence="18">
    <location>
        <begin position="231"/>
        <end position="251"/>
    </location>
</feature>
<protein>
    <recommendedName>
        <fullName evidence="4">histidine kinase</fullName>
        <ecNumber evidence="4">2.7.13.3</ecNumber>
    </recommendedName>
</protein>
<dbReference type="SUPFAM" id="SSF52172">
    <property type="entry name" value="CheY-like"/>
    <property type="match status" value="1"/>
</dbReference>
<dbReference type="OrthoDB" id="10266508at2759"/>
<dbReference type="InterPro" id="IPR005467">
    <property type="entry name" value="His_kinase_dom"/>
</dbReference>
<feature type="domain" description="Response regulatory" evidence="20">
    <location>
        <begin position="1559"/>
        <end position="1679"/>
    </location>
</feature>
<dbReference type="Pfam" id="PF00512">
    <property type="entry name" value="HisKA"/>
    <property type="match status" value="1"/>
</dbReference>
<dbReference type="PANTHER" id="PTHR43047:SF71">
    <property type="entry name" value="HISTIDINE KINASE CONTAINING CHEY-HOMOLOGOUS RECEIVER DOMAIN-RELATED"/>
    <property type="match status" value="1"/>
</dbReference>
<feature type="region of interest" description="Disordered" evidence="18">
    <location>
        <begin position="445"/>
        <end position="479"/>
    </location>
</feature>
<dbReference type="SMART" id="SM00388">
    <property type="entry name" value="HisKA"/>
    <property type="match status" value="1"/>
</dbReference>
<dbReference type="Gene3D" id="3.40.50.2300">
    <property type="match status" value="1"/>
</dbReference>
<feature type="compositionally biased region" description="Low complexity" evidence="18">
    <location>
        <begin position="943"/>
        <end position="963"/>
    </location>
</feature>
<feature type="compositionally biased region" description="Low complexity" evidence="18">
    <location>
        <begin position="445"/>
        <end position="456"/>
    </location>
</feature>
<keyword evidence="16" id="KW-0472">Membrane</keyword>
<evidence type="ECO:0000259" key="21">
    <source>
        <dbReference type="PROSITE" id="PS50112"/>
    </source>
</evidence>
<dbReference type="PROSITE" id="PS50113">
    <property type="entry name" value="PAC"/>
    <property type="match status" value="1"/>
</dbReference>
<name>A0A835YF52_9CHLO</name>
<evidence type="ECO:0000256" key="3">
    <source>
        <dbReference type="ARBA" id="ARBA00009842"/>
    </source>
</evidence>
<dbReference type="CDD" id="cd00130">
    <property type="entry name" value="PAS"/>
    <property type="match status" value="1"/>
</dbReference>
<keyword evidence="12" id="KW-0418">Kinase</keyword>
<dbReference type="GO" id="GO:0005789">
    <property type="term" value="C:endoplasmic reticulum membrane"/>
    <property type="evidence" value="ECO:0007669"/>
    <property type="project" value="UniProtKB-SubCell"/>
</dbReference>
<evidence type="ECO:0000256" key="2">
    <source>
        <dbReference type="ARBA" id="ARBA00004477"/>
    </source>
</evidence>
<dbReference type="NCBIfam" id="TIGR00229">
    <property type="entry name" value="sensory_box"/>
    <property type="match status" value="1"/>
</dbReference>
<dbReference type="GO" id="GO:0009927">
    <property type="term" value="F:histidine phosphotransfer kinase activity"/>
    <property type="evidence" value="ECO:0007669"/>
    <property type="project" value="TreeGrafter"/>
</dbReference>
<dbReference type="InterPro" id="IPR036890">
    <property type="entry name" value="HATPase_C_sf"/>
</dbReference>
<evidence type="ECO:0000256" key="13">
    <source>
        <dbReference type="ARBA" id="ARBA00022840"/>
    </source>
</evidence>
<feature type="domain" description="Histidine kinase" evidence="19">
    <location>
        <begin position="658"/>
        <end position="928"/>
    </location>
</feature>
<keyword evidence="9" id="KW-0812">Transmembrane</keyword>
<feature type="compositionally biased region" description="Low complexity" evidence="18">
    <location>
        <begin position="1677"/>
        <end position="1691"/>
    </location>
</feature>
<keyword evidence="24" id="KW-1185">Reference proteome</keyword>
<keyword evidence="13" id="KW-0067">ATP-binding</keyword>
<comment type="caution">
    <text evidence="23">The sequence shown here is derived from an EMBL/GenBank/DDBJ whole genome shotgun (WGS) entry which is preliminary data.</text>
</comment>
<evidence type="ECO:0000256" key="15">
    <source>
        <dbReference type="ARBA" id="ARBA00023012"/>
    </source>
</evidence>
<evidence type="ECO:0000256" key="9">
    <source>
        <dbReference type="ARBA" id="ARBA00022692"/>
    </source>
</evidence>
<dbReference type="InterPro" id="IPR003661">
    <property type="entry name" value="HisK_dim/P_dom"/>
</dbReference>
<dbReference type="SMART" id="SM00448">
    <property type="entry name" value="REC"/>
    <property type="match status" value="1"/>
</dbReference>
<dbReference type="GO" id="GO:0009637">
    <property type="term" value="P:response to blue light"/>
    <property type="evidence" value="ECO:0007669"/>
    <property type="project" value="UniProtKB-ARBA"/>
</dbReference>
<evidence type="ECO:0000256" key="10">
    <source>
        <dbReference type="ARBA" id="ARBA00022741"/>
    </source>
</evidence>
<dbReference type="PROSITE" id="PS50110">
    <property type="entry name" value="RESPONSE_REGULATORY"/>
    <property type="match status" value="1"/>
</dbReference>
<reference evidence="23" key="1">
    <citation type="journal article" date="2020" name="bioRxiv">
        <title>Comparative genomics of Chlamydomonas.</title>
        <authorList>
            <person name="Craig R.J."/>
            <person name="Hasan A.R."/>
            <person name="Ness R.W."/>
            <person name="Keightley P.D."/>
        </authorList>
    </citation>
    <scope>NUCLEOTIDE SEQUENCE</scope>
    <source>
        <strain evidence="23">CCAP 11/70</strain>
    </source>
</reference>
<dbReference type="InterPro" id="IPR011006">
    <property type="entry name" value="CheY-like_superfamily"/>
</dbReference>
<feature type="compositionally biased region" description="Gly residues" evidence="18">
    <location>
        <begin position="1206"/>
        <end position="1226"/>
    </location>
</feature>
<feature type="domain" description="PAC" evidence="22">
    <location>
        <begin position="582"/>
        <end position="637"/>
    </location>
</feature>
<dbReference type="SUPFAM" id="SSF55785">
    <property type="entry name" value="PYP-like sensor domain (PAS domain)"/>
    <property type="match status" value="1"/>
</dbReference>
<feature type="region of interest" description="Disordered" evidence="18">
    <location>
        <begin position="827"/>
        <end position="847"/>
    </location>
</feature>
<dbReference type="InterPro" id="IPR000014">
    <property type="entry name" value="PAS"/>
</dbReference>
<dbReference type="GO" id="GO:0009873">
    <property type="term" value="P:ethylene-activated signaling pathway"/>
    <property type="evidence" value="ECO:0007669"/>
    <property type="project" value="UniProtKB-KW"/>
</dbReference>
<dbReference type="PROSITE" id="PS50109">
    <property type="entry name" value="HIS_KIN"/>
    <property type="match status" value="1"/>
</dbReference>
<dbReference type="Pfam" id="PF02518">
    <property type="entry name" value="HATPase_c"/>
    <property type="match status" value="1"/>
</dbReference>
<evidence type="ECO:0000256" key="14">
    <source>
        <dbReference type="ARBA" id="ARBA00022989"/>
    </source>
</evidence>
<keyword evidence="6 17" id="KW-0597">Phosphoprotein</keyword>